<dbReference type="Proteomes" id="UP000051160">
    <property type="component" value="Unassembled WGS sequence"/>
</dbReference>
<comment type="caution">
    <text evidence="1">The sequence shown here is derived from an EMBL/GenBank/DDBJ whole genome shotgun (WGS) entry which is preliminary data.</text>
</comment>
<name>A0A0R1LW05_9LACO</name>
<sequence length="165" mass="18354">MLLMGLLGSSALSNKAKSVLKLSLSMMVVPVIAGAVLTTTKPVTSHAAATPKAMRGTWYFGGAHHRQTLKVAHYSFSDATGHYTGSQVTAKYSKHKIKVAGYKAKTVKFYRLTTLMGDRQTYAPYKLKMGGHYRNVLLVMPQNVYSHVYTHFKPNKAHYVKVRVY</sequence>
<reference evidence="1 2" key="1">
    <citation type="journal article" date="2015" name="Genome Announc.">
        <title>Expanding the biotechnology potential of lactobacilli through comparative genomics of 213 strains and associated genera.</title>
        <authorList>
            <person name="Sun Z."/>
            <person name="Harris H.M."/>
            <person name="McCann A."/>
            <person name="Guo C."/>
            <person name="Argimon S."/>
            <person name="Zhang W."/>
            <person name="Yang X."/>
            <person name="Jeffery I.B."/>
            <person name="Cooney J.C."/>
            <person name="Kagawa T.F."/>
            <person name="Liu W."/>
            <person name="Song Y."/>
            <person name="Salvetti E."/>
            <person name="Wrobel A."/>
            <person name="Rasinkangas P."/>
            <person name="Parkhill J."/>
            <person name="Rea M.C."/>
            <person name="O'Sullivan O."/>
            <person name="Ritari J."/>
            <person name="Douillard F.P."/>
            <person name="Paul Ross R."/>
            <person name="Yang R."/>
            <person name="Briner A.E."/>
            <person name="Felis G.E."/>
            <person name="de Vos W.M."/>
            <person name="Barrangou R."/>
            <person name="Klaenhammer T.R."/>
            <person name="Caufield P.W."/>
            <person name="Cui Y."/>
            <person name="Zhang H."/>
            <person name="O'Toole P.W."/>
        </authorList>
    </citation>
    <scope>NUCLEOTIDE SEQUENCE [LARGE SCALE GENOMIC DNA]</scope>
    <source>
        <strain evidence="1 2">DSM 19909</strain>
    </source>
</reference>
<dbReference type="EMBL" id="AZEE01000030">
    <property type="protein sequence ID" value="KRK97033.1"/>
    <property type="molecule type" value="Genomic_DNA"/>
</dbReference>
<protein>
    <submittedName>
        <fullName evidence="1">Uncharacterized protein</fullName>
    </submittedName>
</protein>
<keyword evidence="2" id="KW-1185">Reference proteome</keyword>
<gene>
    <name evidence="1" type="ORF">FD04_GL001892</name>
</gene>
<organism evidence="1 2">
    <name type="scientific">Secundilactobacillus odoratitofui DSM 19909 = JCM 15043</name>
    <dbReference type="NCBI Taxonomy" id="1423776"/>
    <lineage>
        <taxon>Bacteria</taxon>
        <taxon>Bacillati</taxon>
        <taxon>Bacillota</taxon>
        <taxon>Bacilli</taxon>
        <taxon>Lactobacillales</taxon>
        <taxon>Lactobacillaceae</taxon>
        <taxon>Secundilactobacillus</taxon>
    </lineage>
</organism>
<dbReference type="STRING" id="1423776.FD04_GL001892"/>
<evidence type="ECO:0000313" key="1">
    <source>
        <dbReference type="EMBL" id="KRK97033.1"/>
    </source>
</evidence>
<proteinExistence type="predicted"/>
<dbReference type="AlphaFoldDB" id="A0A0R1LW05"/>
<dbReference type="PATRIC" id="fig|1423776.4.peg.1916"/>
<evidence type="ECO:0000313" key="2">
    <source>
        <dbReference type="Proteomes" id="UP000051160"/>
    </source>
</evidence>
<accession>A0A0R1LW05</accession>